<evidence type="ECO:0000313" key="2">
    <source>
        <dbReference type="EMBL" id="AQK44254.1"/>
    </source>
</evidence>
<reference evidence="2" key="1">
    <citation type="submission" date="2015-12" db="EMBL/GenBank/DDBJ databases">
        <title>Update maize B73 reference genome by single molecule sequencing technologies.</title>
        <authorList>
            <consortium name="Maize Genome Sequencing Project"/>
            <person name="Ware D."/>
        </authorList>
    </citation>
    <scope>NUCLEOTIDE SEQUENCE</scope>
    <source>
        <tissue evidence="2">Seedling</tissue>
    </source>
</reference>
<evidence type="ECO:0000256" key="1">
    <source>
        <dbReference type="SAM" id="MobiDB-lite"/>
    </source>
</evidence>
<protein>
    <submittedName>
        <fullName evidence="2">Uncharacterized protein</fullName>
    </submittedName>
</protein>
<dbReference type="InParanoid" id="A0A1D6J8K8"/>
<feature type="compositionally biased region" description="Low complexity" evidence="1">
    <location>
        <begin position="61"/>
        <end position="73"/>
    </location>
</feature>
<feature type="region of interest" description="Disordered" evidence="1">
    <location>
        <begin position="13"/>
        <end position="101"/>
    </location>
</feature>
<feature type="compositionally biased region" description="Polar residues" evidence="1">
    <location>
        <begin position="30"/>
        <end position="41"/>
    </location>
</feature>
<proteinExistence type="predicted"/>
<dbReference type="AlphaFoldDB" id="A0A1D6J8K8"/>
<dbReference type="EMBL" id="CM000786">
    <property type="protein sequence ID" value="AQK44254.1"/>
    <property type="molecule type" value="Genomic_DNA"/>
</dbReference>
<sequence length="132" mass="13436">MFDCFQQLRLDMSHSGTGPGGGAHHLGSMPTESETGNNNLGLGSMLPQPPSQPQRPPLPPSVRGSSSNSVSAGNKRKASGSSMCAQIGQSSSSAQAAKNKEANELVVVGTSNTGTRVVASVDIAGLDDDDDI</sequence>
<organism evidence="2">
    <name type="scientific">Zea mays</name>
    <name type="common">Maize</name>
    <dbReference type="NCBI Taxonomy" id="4577"/>
    <lineage>
        <taxon>Eukaryota</taxon>
        <taxon>Viridiplantae</taxon>
        <taxon>Streptophyta</taxon>
        <taxon>Embryophyta</taxon>
        <taxon>Tracheophyta</taxon>
        <taxon>Spermatophyta</taxon>
        <taxon>Magnoliopsida</taxon>
        <taxon>Liliopsida</taxon>
        <taxon>Poales</taxon>
        <taxon>Poaceae</taxon>
        <taxon>PACMAD clade</taxon>
        <taxon>Panicoideae</taxon>
        <taxon>Andropogonodae</taxon>
        <taxon>Andropogoneae</taxon>
        <taxon>Tripsacinae</taxon>
        <taxon>Zea</taxon>
    </lineage>
</organism>
<feature type="compositionally biased region" description="Polar residues" evidence="1">
    <location>
        <begin position="79"/>
        <end position="88"/>
    </location>
</feature>
<gene>
    <name evidence="2" type="ORF">ZEAMMB73_Zm00001d025683</name>
</gene>
<accession>A0A1D6J8K8</accession>
<name>A0A1D6J8K8_MAIZE</name>
<feature type="compositionally biased region" description="Pro residues" evidence="1">
    <location>
        <begin position="47"/>
        <end position="60"/>
    </location>
</feature>